<dbReference type="InterPro" id="IPR036465">
    <property type="entry name" value="vWFA_dom_sf"/>
</dbReference>
<dbReference type="AlphaFoldDB" id="A0A367ZUA4"/>
<dbReference type="InterPro" id="IPR002035">
    <property type="entry name" value="VWF_A"/>
</dbReference>
<dbReference type="EMBL" id="QOQW01000003">
    <property type="protein sequence ID" value="RCK80942.1"/>
    <property type="molecule type" value="Genomic_DNA"/>
</dbReference>
<reference evidence="4 5" key="1">
    <citation type="submission" date="2018-05" db="EMBL/GenBank/DDBJ databases">
        <title>A metagenomic window into the 2 km-deep terrestrial subsurface aquifer revealed taxonomically and functionally diverse microbial community comprising novel uncultured bacterial lineages.</title>
        <authorList>
            <person name="Kadnikov V.V."/>
            <person name="Mardanov A.V."/>
            <person name="Beletsky A.V."/>
            <person name="Banks D."/>
            <person name="Pimenov N.V."/>
            <person name="Frank Y.A."/>
            <person name="Karnachuk O.V."/>
            <person name="Ravin N.V."/>
        </authorList>
    </citation>
    <scope>NUCLEOTIDE SEQUENCE [LARGE SCALE GENOMIC DNA]</scope>
    <source>
        <strain evidence="4">BY5</strain>
    </source>
</reference>
<evidence type="ECO:0000313" key="4">
    <source>
        <dbReference type="EMBL" id="RCK80942.1"/>
    </source>
</evidence>
<proteinExistence type="predicted"/>
<dbReference type="Pfam" id="PF00092">
    <property type="entry name" value="VWA"/>
    <property type="match status" value="1"/>
</dbReference>
<evidence type="ECO:0000313" key="5">
    <source>
        <dbReference type="Proteomes" id="UP000252355"/>
    </source>
</evidence>
<feature type="compositionally biased region" description="Low complexity" evidence="1">
    <location>
        <begin position="308"/>
        <end position="319"/>
    </location>
</feature>
<dbReference type="Proteomes" id="UP000252355">
    <property type="component" value="Unassembled WGS sequence"/>
</dbReference>
<feature type="region of interest" description="Disordered" evidence="1">
    <location>
        <begin position="304"/>
        <end position="325"/>
    </location>
</feature>
<protein>
    <submittedName>
        <fullName evidence="4">Type II/IV secretion system protein TadC, associated with Flp pilus assembly</fullName>
    </submittedName>
</protein>
<feature type="region of interest" description="Disordered" evidence="1">
    <location>
        <begin position="421"/>
        <end position="467"/>
    </location>
</feature>
<feature type="domain" description="VWFA" evidence="3">
    <location>
        <begin position="83"/>
        <end position="255"/>
    </location>
</feature>
<dbReference type="PROSITE" id="PS50234">
    <property type="entry name" value="VWFA"/>
    <property type="match status" value="1"/>
</dbReference>
<dbReference type="SMART" id="SM00327">
    <property type="entry name" value="VWA"/>
    <property type="match status" value="1"/>
</dbReference>
<dbReference type="CDD" id="cd00198">
    <property type="entry name" value="vWFA"/>
    <property type="match status" value="1"/>
</dbReference>
<keyword evidence="2" id="KW-0732">Signal</keyword>
<feature type="compositionally biased region" description="Low complexity" evidence="1">
    <location>
        <begin position="421"/>
        <end position="437"/>
    </location>
</feature>
<sequence>MSRWFLVLVATPLILALAAGAQAGQGFSSSLEGISALDFPKISLTVRVFTPEPVTLTADDFLLQERQTPITSFSVELTRQEPFVALLLDRSSSMEPVIGQVREAAAAFTQAIAGRARLALLTFASDIDLVQDFTRDPAPVLAGIKAMRPWGGTALYDGIFRAAEQLRNGAGRDDQKVLVVLTDGKDESPQGKPGFSIKKPQELFEHVRRTGVRVIAVGLGTNLDLPFLTALASESRGTFLKAPTADQLAGTFQAITRRLLLERRYRLVYQTPDPRRDGTRRDLQIISRCKGQQDQGTGFYLAPGPDQATGPATARPPATGGSGGTLRHDLSLGRLTSPDLGSATPIGHLGHASLGTYTPIATLTADHPAAQPGIEAANRAIAETNRTNQELFRRNQAAFDRQMDAVNQVIDRTNASTQAAQEAAQQAADEGTAAANEALEEAEQAGKIDLPAGLDDDGAGDSDDEDD</sequence>
<comment type="caution">
    <text evidence="4">The sequence shown here is derived from an EMBL/GenBank/DDBJ whole genome shotgun (WGS) entry which is preliminary data.</text>
</comment>
<evidence type="ECO:0000256" key="2">
    <source>
        <dbReference type="SAM" id="SignalP"/>
    </source>
</evidence>
<dbReference type="SUPFAM" id="SSF53300">
    <property type="entry name" value="vWA-like"/>
    <property type="match status" value="1"/>
</dbReference>
<feature type="compositionally biased region" description="Acidic residues" evidence="1">
    <location>
        <begin position="454"/>
        <end position="467"/>
    </location>
</feature>
<evidence type="ECO:0000259" key="3">
    <source>
        <dbReference type="PROSITE" id="PS50234"/>
    </source>
</evidence>
<dbReference type="Gene3D" id="3.40.50.410">
    <property type="entry name" value="von Willebrand factor, type A domain"/>
    <property type="match status" value="1"/>
</dbReference>
<organism evidence="4 5">
    <name type="scientific">Candidatus Ozemobacter sibiricus</name>
    <dbReference type="NCBI Taxonomy" id="2268124"/>
    <lineage>
        <taxon>Bacteria</taxon>
        <taxon>Candidatus Ozemobacteria</taxon>
        <taxon>Candidatus Ozemobacterales</taxon>
        <taxon>Candidatus Ozemobacteraceae</taxon>
        <taxon>Candidatus Ozemobacter</taxon>
    </lineage>
</organism>
<gene>
    <name evidence="4" type="ORF">OZSIB_2319</name>
</gene>
<accession>A0A367ZUA4</accession>
<evidence type="ECO:0000256" key="1">
    <source>
        <dbReference type="SAM" id="MobiDB-lite"/>
    </source>
</evidence>
<name>A0A367ZUA4_9BACT</name>
<feature type="signal peptide" evidence="2">
    <location>
        <begin position="1"/>
        <end position="23"/>
    </location>
</feature>
<feature type="chain" id="PRO_5016811796" evidence="2">
    <location>
        <begin position="24"/>
        <end position="467"/>
    </location>
</feature>